<reference evidence="13" key="1">
    <citation type="submission" date="2025-05" db="UniProtKB">
        <authorList>
            <consortium name="RefSeq"/>
        </authorList>
    </citation>
    <scope>NUCLEOTIDE SEQUENCE [LARGE SCALE GENOMIC DNA]</scope>
</reference>
<dbReference type="Pfam" id="PF00578">
    <property type="entry name" value="AhpC-TSA"/>
    <property type="match status" value="1"/>
</dbReference>
<comment type="catalytic activity">
    <reaction evidence="10">
        <text>a hydroperoxide + [thioredoxin]-dithiol = an alcohol + [thioredoxin]-disulfide + H2O</text>
        <dbReference type="Rhea" id="RHEA:62620"/>
        <dbReference type="Rhea" id="RHEA-COMP:10698"/>
        <dbReference type="Rhea" id="RHEA-COMP:10700"/>
        <dbReference type="ChEBI" id="CHEBI:15377"/>
        <dbReference type="ChEBI" id="CHEBI:29950"/>
        <dbReference type="ChEBI" id="CHEBI:30879"/>
        <dbReference type="ChEBI" id="CHEBI:35924"/>
        <dbReference type="ChEBI" id="CHEBI:50058"/>
        <dbReference type="EC" id="1.11.1.24"/>
    </reaction>
</comment>
<dbReference type="InterPro" id="IPR019479">
    <property type="entry name" value="Peroxiredoxin_C"/>
</dbReference>
<name>A0ABM4LXW8_EQUPR</name>
<evidence type="ECO:0000256" key="5">
    <source>
        <dbReference type="ARBA" id="ARBA00023002"/>
    </source>
</evidence>
<comment type="function">
    <text evidence="8">Thiol-specific peroxidase that catalyzes the reduction of hydrogen peroxide and organic hydroperoxides to water and alcohols, respectively. Plays a role in cell protection against oxidative stress by detoxifying peroxides. Acts synergistically with MAP3K13 to regulate the activation of NF-kappa-B in the cytosol. Required for the maintenance of physical strength.</text>
</comment>
<keyword evidence="3" id="KW-0575">Peroxidase</keyword>
<sequence>MGLQGDKVSLPQVFSYSEAITVMFSSESGRGTRQGHLHMQGPLKARKLRLNRDPVPASPAEAPPLPPRGPALSVGPASAASPSAPRLPRLPRTLKMAAAVGRLLRASVARRVSAIPWGIAASAALRPAASQRTCLTNVLWSGFNQAKLAFSTSSSYHTPAVTQHAPYFKGTAVVKGEFKELSLDDFKGKYLVLFFYPLDFTFVCPTEIVAFSDKANEFHDVNCEVVAVSVDSHFSHLAWINTPRKNGGLGHMNIPLLSDLTKQISRDYGVLLEGAGLALRGLFIIDPNGVIKHLSVNDLPVGRSVEETLRLVKAFQYVEAHGEVCPANWTPDSPTIKPHPTASKEYFEKVN</sequence>
<evidence type="ECO:0000256" key="7">
    <source>
        <dbReference type="ARBA" id="ARBA00042158"/>
    </source>
</evidence>
<dbReference type="PANTHER" id="PTHR10681">
    <property type="entry name" value="THIOREDOXIN PEROXIDASE"/>
    <property type="match status" value="1"/>
</dbReference>
<dbReference type="Gene3D" id="3.40.30.10">
    <property type="entry name" value="Glutaredoxin"/>
    <property type="match status" value="1"/>
</dbReference>
<dbReference type="InterPro" id="IPR050217">
    <property type="entry name" value="Peroxiredoxin"/>
</dbReference>
<evidence type="ECO:0000256" key="1">
    <source>
        <dbReference type="ARBA" id="ARBA00009796"/>
    </source>
</evidence>
<keyword evidence="4" id="KW-0049">Antioxidant</keyword>
<gene>
    <name evidence="14" type="primary">PRDX3</name>
</gene>
<organism evidence="13 14">
    <name type="scientific">Equus przewalskii</name>
    <name type="common">Przewalski's horse</name>
    <name type="synonym">Equus caballus przewalskii</name>
    <dbReference type="NCBI Taxonomy" id="9798"/>
    <lineage>
        <taxon>Eukaryota</taxon>
        <taxon>Metazoa</taxon>
        <taxon>Chordata</taxon>
        <taxon>Craniata</taxon>
        <taxon>Vertebrata</taxon>
        <taxon>Euteleostomi</taxon>
        <taxon>Mammalia</taxon>
        <taxon>Eutheria</taxon>
        <taxon>Laurasiatheria</taxon>
        <taxon>Perissodactyla</taxon>
        <taxon>Equidae</taxon>
        <taxon>Equus</taxon>
    </lineage>
</organism>
<dbReference type="PANTHER" id="PTHR10681:SF128">
    <property type="entry name" value="THIOREDOXIN-DEPENDENT PEROXIDE REDUCTASE, MITOCHONDRIAL"/>
    <property type="match status" value="1"/>
</dbReference>
<dbReference type="InterPro" id="IPR013766">
    <property type="entry name" value="Thioredoxin_domain"/>
</dbReference>
<dbReference type="Pfam" id="PF10417">
    <property type="entry name" value="1-cysPrx_C"/>
    <property type="match status" value="1"/>
</dbReference>
<protein>
    <recommendedName>
        <fullName evidence="6">Thioredoxin-dependent peroxide reductase, mitochondrial</fullName>
        <ecNumber evidence="2">1.11.1.24</ecNumber>
    </recommendedName>
    <alternativeName>
        <fullName evidence="7">Thioredoxin-dependent peroxiredoxin 3</fullName>
    </alternativeName>
</protein>
<evidence type="ECO:0000256" key="10">
    <source>
        <dbReference type="ARBA" id="ARBA00049091"/>
    </source>
</evidence>
<evidence type="ECO:0000256" key="3">
    <source>
        <dbReference type="ARBA" id="ARBA00022559"/>
    </source>
</evidence>
<evidence type="ECO:0000256" key="4">
    <source>
        <dbReference type="ARBA" id="ARBA00022862"/>
    </source>
</evidence>
<dbReference type="CDD" id="cd03015">
    <property type="entry name" value="PRX_Typ2cys"/>
    <property type="match status" value="1"/>
</dbReference>
<keyword evidence="5" id="KW-0560">Oxidoreductase</keyword>
<keyword evidence="13" id="KW-1185">Reference proteome</keyword>
<dbReference type="InterPro" id="IPR000866">
    <property type="entry name" value="AhpC/TSA"/>
</dbReference>
<dbReference type="InterPro" id="IPR036249">
    <property type="entry name" value="Thioredoxin-like_sf"/>
</dbReference>
<evidence type="ECO:0000256" key="11">
    <source>
        <dbReference type="SAM" id="MobiDB-lite"/>
    </source>
</evidence>
<dbReference type="PROSITE" id="PS51352">
    <property type="entry name" value="THIOREDOXIN_2"/>
    <property type="match status" value="1"/>
</dbReference>
<dbReference type="SUPFAM" id="SSF52833">
    <property type="entry name" value="Thioredoxin-like"/>
    <property type="match status" value="1"/>
</dbReference>
<reference evidence="14" key="2">
    <citation type="submission" date="2025-08" db="UniProtKB">
        <authorList>
            <consortium name="RefSeq"/>
        </authorList>
    </citation>
    <scope>IDENTIFICATION</scope>
    <source>
        <tissue evidence="14">Blood</tissue>
    </source>
</reference>
<dbReference type="GeneID" id="103554635"/>
<comment type="similarity">
    <text evidence="1">Belongs to the peroxiredoxin family. AhpC/Prx1 subfamily.</text>
</comment>
<feature type="domain" description="Thioredoxin" evidence="12">
    <location>
        <begin position="159"/>
        <end position="317"/>
    </location>
</feature>
<evidence type="ECO:0000256" key="8">
    <source>
        <dbReference type="ARBA" id="ARBA00045559"/>
    </source>
</evidence>
<comment type="subunit">
    <text evidence="9">Homodimer; disulfide-linked, upon oxidation. 6 homodimers assemble to form a ring-like dodecamer. Interacts with NEK6. Interacts with LRRK2. Interacts with MAP3K13. Interacts with RPS6KC1 (via PX domain).</text>
</comment>
<accession>A0ABM4LXW8</accession>
<dbReference type="EC" id="1.11.1.24" evidence="2"/>
<feature type="region of interest" description="Disordered" evidence="11">
    <location>
        <begin position="53"/>
        <end position="88"/>
    </location>
</feature>
<evidence type="ECO:0000259" key="12">
    <source>
        <dbReference type="PROSITE" id="PS51352"/>
    </source>
</evidence>
<proteinExistence type="inferred from homology"/>
<evidence type="ECO:0000256" key="9">
    <source>
        <dbReference type="ARBA" id="ARBA00046731"/>
    </source>
</evidence>
<evidence type="ECO:0000256" key="2">
    <source>
        <dbReference type="ARBA" id="ARBA00013017"/>
    </source>
</evidence>
<dbReference type="Proteomes" id="UP001652662">
    <property type="component" value="Chromosome 1"/>
</dbReference>
<evidence type="ECO:0000313" key="14">
    <source>
        <dbReference type="RefSeq" id="XP_070445286.1"/>
    </source>
</evidence>
<feature type="compositionally biased region" description="Low complexity" evidence="11">
    <location>
        <begin position="70"/>
        <end position="88"/>
    </location>
</feature>
<dbReference type="RefSeq" id="XP_070445286.1">
    <property type="nucleotide sequence ID" value="XM_070589185.1"/>
</dbReference>
<evidence type="ECO:0000256" key="6">
    <source>
        <dbReference type="ARBA" id="ARBA00040356"/>
    </source>
</evidence>
<evidence type="ECO:0000313" key="13">
    <source>
        <dbReference type="Proteomes" id="UP001652662"/>
    </source>
</evidence>